<proteinExistence type="predicted"/>
<dbReference type="SUPFAM" id="SSF89796">
    <property type="entry name" value="CoA-transferase family III (CaiB/BaiF)"/>
    <property type="match status" value="1"/>
</dbReference>
<sequence length="427" mass="44613">MDTRPGPLDGVRVLDLTTFLSGPFCTQILADLGAEVIKLEAPDGDSSRQIPPHFVGADSAYFLSHNRSKRSVVVDLKTGAGQQVARDLAGSVDVVVENFRPGVAARLGLDPERMRARHPALVWVSISGFGQTGPWRDRPAYDIVVQALSGVMSLTGVPGADAMRLGVPAGDLVGGMYAVMAALAALVERSRTGEGRWADVAMLDGQLSMLSYQAVYATVAGITPPPQGSRHDSIPTYRSFRAGDGRELVVAANTQRMWAALCAVLGVDDLTRDARFASARARLAHEDELAPLLEEAFLRRPAAEWVDRLVEHSVPAAPIKTVPEALDDARTAGRDMTVLLDDGAGHRVETVGTPLRWMDAAPPAGTYPPALGADTRAVLEEIGYSAEAVDTLQAAGAVDGAAPAPDPAAPAAPAASGTPAPSGAGAD</sequence>
<evidence type="ECO:0000256" key="1">
    <source>
        <dbReference type="ARBA" id="ARBA00022679"/>
    </source>
</evidence>
<dbReference type="Gene3D" id="3.30.1540.10">
    <property type="entry name" value="formyl-coa transferase, domain 3"/>
    <property type="match status" value="1"/>
</dbReference>
<dbReference type="InterPro" id="IPR023606">
    <property type="entry name" value="CoA-Trfase_III_dom_1_sf"/>
</dbReference>
<dbReference type="GO" id="GO:0016740">
    <property type="term" value="F:transferase activity"/>
    <property type="evidence" value="ECO:0007669"/>
    <property type="project" value="UniProtKB-KW"/>
</dbReference>
<feature type="compositionally biased region" description="Low complexity" evidence="2">
    <location>
        <begin position="411"/>
        <end position="427"/>
    </location>
</feature>
<dbReference type="EMBL" id="JBEDNQ010000008">
    <property type="protein sequence ID" value="MEQ3552705.1"/>
    <property type="molecule type" value="Genomic_DNA"/>
</dbReference>
<accession>A0ABV1KE19</accession>
<feature type="region of interest" description="Disordered" evidence="2">
    <location>
        <begin position="398"/>
        <end position="427"/>
    </location>
</feature>
<evidence type="ECO:0000313" key="4">
    <source>
        <dbReference type="Proteomes" id="UP001494902"/>
    </source>
</evidence>
<name>A0ABV1KE19_9PSEU</name>
<dbReference type="Pfam" id="PF02515">
    <property type="entry name" value="CoA_transf_3"/>
    <property type="match status" value="1"/>
</dbReference>
<dbReference type="InterPro" id="IPR050483">
    <property type="entry name" value="CoA-transferase_III_domain"/>
</dbReference>
<dbReference type="RefSeq" id="WP_349299776.1">
    <property type="nucleotide sequence ID" value="NZ_JBEDNQ010000008.1"/>
</dbReference>
<organism evidence="3 4">
    <name type="scientific">Pseudonocardia nematodicida</name>
    <dbReference type="NCBI Taxonomy" id="1206997"/>
    <lineage>
        <taxon>Bacteria</taxon>
        <taxon>Bacillati</taxon>
        <taxon>Actinomycetota</taxon>
        <taxon>Actinomycetes</taxon>
        <taxon>Pseudonocardiales</taxon>
        <taxon>Pseudonocardiaceae</taxon>
        <taxon>Pseudonocardia</taxon>
    </lineage>
</organism>
<comment type="caution">
    <text evidence="3">The sequence shown here is derived from an EMBL/GenBank/DDBJ whole genome shotgun (WGS) entry which is preliminary data.</text>
</comment>
<gene>
    <name evidence="3" type="ORF">WIS52_19710</name>
</gene>
<protein>
    <submittedName>
        <fullName evidence="3">CoA transferase</fullName>
        <ecNumber evidence="3">2.8.3.-</ecNumber>
    </submittedName>
</protein>
<dbReference type="InterPro" id="IPR044855">
    <property type="entry name" value="CoA-Trfase_III_dom3_sf"/>
</dbReference>
<evidence type="ECO:0000313" key="3">
    <source>
        <dbReference type="EMBL" id="MEQ3552705.1"/>
    </source>
</evidence>
<dbReference type="Gene3D" id="3.40.50.10540">
    <property type="entry name" value="Crotonobetainyl-coa:carnitine coa-transferase, domain 1"/>
    <property type="match status" value="1"/>
</dbReference>
<evidence type="ECO:0000256" key="2">
    <source>
        <dbReference type="SAM" id="MobiDB-lite"/>
    </source>
</evidence>
<dbReference type="PANTHER" id="PTHR48207:SF3">
    <property type="entry name" value="SUCCINATE--HYDROXYMETHYLGLUTARATE COA-TRANSFERASE"/>
    <property type="match status" value="1"/>
</dbReference>
<keyword evidence="1 3" id="KW-0808">Transferase</keyword>
<dbReference type="InterPro" id="IPR003673">
    <property type="entry name" value="CoA-Trfase_fam_III"/>
</dbReference>
<reference evidence="3 4" key="1">
    <citation type="submission" date="2024-03" db="EMBL/GenBank/DDBJ databases">
        <title>Draft genome sequence of Pseudonocardia nematodicida JCM 31783.</title>
        <authorList>
            <person name="Butdee W."/>
            <person name="Duangmal K."/>
        </authorList>
    </citation>
    <scope>NUCLEOTIDE SEQUENCE [LARGE SCALE GENOMIC DNA]</scope>
    <source>
        <strain evidence="3 4">JCM 31783</strain>
    </source>
</reference>
<dbReference type="Proteomes" id="UP001494902">
    <property type="component" value="Unassembled WGS sequence"/>
</dbReference>
<keyword evidence="4" id="KW-1185">Reference proteome</keyword>
<dbReference type="EC" id="2.8.3.-" evidence="3"/>
<dbReference type="PANTHER" id="PTHR48207">
    <property type="entry name" value="SUCCINATE--HYDROXYMETHYLGLUTARATE COA-TRANSFERASE"/>
    <property type="match status" value="1"/>
</dbReference>